<dbReference type="EMBL" id="JAEUBE010000504">
    <property type="protein sequence ID" value="KAH3660426.1"/>
    <property type="molecule type" value="Genomic_DNA"/>
</dbReference>
<reference evidence="1" key="2">
    <citation type="submission" date="2021-01" db="EMBL/GenBank/DDBJ databases">
        <authorList>
            <person name="Schikora-Tamarit M.A."/>
        </authorList>
    </citation>
    <scope>NUCLEOTIDE SEQUENCE</scope>
    <source>
        <strain evidence="1">CBS6075</strain>
    </source>
</reference>
<protein>
    <submittedName>
        <fullName evidence="1">Uncharacterized protein</fullName>
    </submittedName>
</protein>
<evidence type="ECO:0000313" key="2">
    <source>
        <dbReference type="Proteomes" id="UP000769157"/>
    </source>
</evidence>
<accession>A0A9P8T0B3</accession>
<reference evidence="1" key="1">
    <citation type="journal article" date="2021" name="Open Biol.">
        <title>Shared evolutionary footprints suggest mitochondrial oxidative damage underlies multiple complex I losses in fungi.</title>
        <authorList>
            <person name="Schikora-Tamarit M.A."/>
            <person name="Marcet-Houben M."/>
            <person name="Nosek J."/>
            <person name="Gabaldon T."/>
        </authorList>
    </citation>
    <scope>NUCLEOTIDE SEQUENCE</scope>
    <source>
        <strain evidence="1">CBS6075</strain>
    </source>
</reference>
<sequence>MTCKAIAHAATPAGALFSRESITAISSLTLPLVAEDTDLSKLVLLLAPNLSNAEDALLLSGTYLAGDEERLPEGETLESLFSCNIFIFARMFPLGGDALNPWDLCGEFDSWSGENLDAKEEIAAFVLGTSLWADLGCSGSASWLRSLVGVTTICPIGVPTGDPLRNGGGLDAFLELSVIPLMPSWLSFWVILSGRTGVSESSPRTERVGDTGVSKELDAGDSKVCSFDKFNDLGTCCVRVEASAAFDGSPLFSLATFKKSETAKQTSLTAVFITSFGMTSRYIAKYLVLVNALEIADCTRRPLSANSDEPSCPTFAISLARVTSTAILSNNKSVLISSSVT</sequence>
<name>A0A9P8T0B3_9ASCO</name>
<dbReference type="AlphaFoldDB" id="A0A9P8T0B3"/>
<dbReference type="GeneID" id="70238976"/>
<dbReference type="RefSeq" id="XP_046058129.1">
    <property type="nucleotide sequence ID" value="XM_046208362.1"/>
</dbReference>
<dbReference type="Proteomes" id="UP000769157">
    <property type="component" value="Unassembled WGS sequence"/>
</dbReference>
<organism evidence="1 2">
    <name type="scientific">Ogataea philodendri</name>
    <dbReference type="NCBI Taxonomy" id="1378263"/>
    <lineage>
        <taxon>Eukaryota</taxon>
        <taxon>Fungi</taxon>
        <taxon>Dikarya</taxon>
        <taxon>Ascomycota</taxon>
        <taxon>Saccharomycotina</taxon>
        <taxon>Pichiomycetes</taxon>
        <taxon>Pichiales</taxon>
        <taxon>Pichiaceae</taxon>
        <taxon>Ogataea</taxon>
    </lineage>
</organism>
<proteinExistence type="predicted"/>
<keyword evidence="2" id="KW-1185">Reference proteome</keyword>
<gene>
    <name evidence="1" type="ORF">OGAPHI_007012</name>
</gene>
<evidence type="ECO:0000313" key="1">
    <source>
        <dbReference type="EMBL" id="KAH3660426.1"/>
    </source>
</evidence>
<comment type="caution">
    <text evidence="1">The sequence shown here is derived from an EMBL/GenBank/DDBJ whole genome shotgun (WGS) entry which is preliminary data.</text>
</comment>